<dbReference type="NCBIfam" id="NF038011">
    <property type="entry name" value="PelF"/>
    <property type="match status" value="1"/>
</dbReference>
<dbReference type="OrthoDB" id="9772485at2"/>
<name>A0A7X3G9C7_9STRE</name>
<sequence>MKIALIFEGSYPYVHGGVSTWAHDYIQSLPEHEFIIWTVHPGASVSKEPVYEMPANVVAFYEVFLDQAPQVRGTEPSGLSDSERSSLQALIRGTDPAWSQLFQAAQAGRLDPAWLTRSSDFISWVEDVAKESYPLVPFTDFYYSMQSMVSPLLTVLGAEIPQADIYHAVSTGYAGVLGALASQQTGQPFFVTEHGIYSREREEEILSSNWVLHALKQAWIVYFNQLAQLAYDRAEQITSLFENARKTQIALGAPAQKTRVISNGIHYDRFNGIPLKGPGDWVDIGAMIRLAPIKDVLNLIRAFADVSQVLPNVRLHILGDTVDPDYAQQCYQLAEDLELDRLIFAGRVDVGFYMKELDFTVLSSLSEGQPLAVLESLAAGRPCVTTDVGACRELLEGGPLDQLGLAGVTVAPTDSQALAQAMIKMALSEGARWRMGQVGRQRVARSYQHQQMIKKYQQMYEGRLI</sequence>
<dbReference type="RefSeq" id="WP_160333136.1">
    <property type="nucleotide sequence ID" value="NZ_WSRS01000063.1"/>
</dbReference>
<comment type="caution">
    <text evidence="2">The sequence shown here is derived from an EMBL/GenBank/DDBJ whole genome shotgun (WGS) entry which is preliminary data.</text>
</comment>
<reference evidence="2 3" key="1">
    <citation type="submission" date="2019-12" db="EMBL/GenBank/DDBJ databases">
        <title>Microbes associate with the intestines of laboratory mice.</title>
        <authorList>
            <person name="Navarre W."/>
            <person name="Wong E."/>
        </authorList>
    </citation>
    <scope>NUCLEOTIDE SEQUENCE [LARGE SCALE GENOMIC DNA]</scope>
    <source>
        <strain evidence="2 3">NM51_B2-22</strain>
    </source>
</reference>
<gene>
    <name evidence="2" type="ORF">E5983_06875</name>
</gene>
<dbReference type="PANTHER" id="PTHR12526:SF608">
    <property type="entry name" value="PELF"/>
    <property type="match status" value="1"/>
</dbReference>
<feature type="domain" description="DUF3492" evidence="1">
    <location>
        <begin position="1"/>
        <end position="255"/>
    </location>
</feature>
<dbReference type="EMBL" id="WSRS01000063">
    <property type="protein sequence ID" value="MVX59357.1"/>
    <property type="molecule type" value="Genomic_DNA"/>
</dbReference>
<dbReference type="Gene3D" id="3.40.50.2000">
    <property type="entry name" value="Glycogen Phosphorylase B"/>
    <property type="match status" value="2"/>
</dbReference>
<dbReference type="SUPFAM" id="SSF53756">
    <property type="entry name" value="UDP-Glycosyltransferase/glycogen phosphorylase"/>
    <property type="match status" value="1"/>
</dbReference>
<proteinExistence type="predicted"/>
<accession>A0A7X3G9C7</accession>
<evidence type="ECO:0000313" key="2">
    <source>
        <dbReference type="EMBL" id="MVX59357.1"/>
    </source>
</evidence>
<dbReference type="PANTHER" id="PTHR12526">
    <property type="entry name" value="GLYCOSYLTRANSFERASE"/>
    <property type="match status" value="1"/>
</dbReference>
<dbReference type="AlphaFoldDB" id="A0A7X3G9C7"/>
<organism evidence="2 3">
    <name type="scientific">Streptococcus danieliae</name>
    <dbReference type="NCBI Taxonomy" id="747656"/>
    <lineage>
        <taxon>Bacteria</taxon>
        <taxon>Bacillati</taxon>
        <taxon>Bacillota</taxon>
        <taxon>Bacilli</taxon>
        <taxon>Lactobacillales</taxon>
        <taxon>Streptococcaceae</taxon>
        <taxon>Streptococcus</taxon>
    </lineage>
</organism>
<evidence type="ECO:0000313" key="3">
    <source>
        <dbReference type="Proteomes" id="UP000461595"/>
    </source>
</evidence>
<protein>
    <submittedName>
        <fullName evidence="2">DUF3492 domain-containing protein</fullName>
    </submittedName>
</protein>
<dbReference type="Pfam" id="PF11997">
    <property type="entry name" value="DUF3492"/>
    <property type="match status" value="1"/>
</dbReference>
<evidence type="ECO:0000259" key="1">
    <source>
        <dbReference type="Pfam" id="PF11997"/>
    </source>
</evidence>
<dbReference type="InterPro" id="IPR022622">
    <property type="entry name" value="DUF3492"/>
</dbReference>
<dbReference type="InterPro" id="IPR047691">
    <property type="entry name" value="PelF-like"/>
</dbReference>
<dbReference type="Pfam" id="PF13692">
    <property type="entry name" value="Glyco_trans_1_4"/>
    <property type="match status" value="1"/>
</dbReference>
<dbReference type="Proteomes" id="UP000461595">
    <property type="component" value="Unassembled WGS sequence"/>
</dbReference>